<evidence type="ECO:0000256" key="1">
    <source>
        <dbReference type="ARBA" id="ARBA00034125"/>
    </source>
</evidence>
<keyword evidence="2" id="KW-1133">Transmembrane helix</keyword>
<feature type="transmembrane region" description="Helical" evidence="2">
    <location>
        <begin position="160"/>
        <end position="180"/>
    </location>
</feature>
<dbReference type="AlphaFoldDB" id="A0A542YQD4"/>
<dbReference type="Pfam" id="PF06738">
    <property type="entry name" value="ThrE"/>
    <property type="match status" value="1"/>
</dbReference>
<name>A0A542YQD4_9MICO</name>
<dbReference type="GO" id="GO:0022857">
    <property type="term" value="F:transmembrane transporter activity"/>
    <property type="evidence" value="ECO:0007669"/>
    <property type="project" value="InterPro"/>
</dbReference>
<dbReference type="Proteomes" id="UP000319516">
    <property type="component" value="Unassembled WGS sequence"/>
</dbReference>
<comment type="caution">
    <text evidence="4">The sequence shown here is derived from an EMBL/GenBank/DDBJ whole genome shotgun (WGS) entry which is preliminary data.</text>
</comment>
<evidence type="ECO:0000259" key="3">
    <source>
        <dbReference type="Pfam" id="PF06738"/>
    </source>
</evidence>
<dbReference type="EMBL" id="VFOP01000001">
    <property type="protein sequence ID" value="TQL50261.1"/>
    <property type="molecule type" value="Genomic_DNA"/>
</dbReference>
<comment type="similarity">
    <text evidence="1">Belongs to the ThrE exporter (TC 2.A.79) family.</text>
</comment>
<feature type="domain" description="Threonine/serine exporter-like N-terminal" evidence="3">
    <location>
        <begin position="9"/>
        <end position="244"/>
    </location>
</feature>
<evidence type="ECO:0000256" key="2">
    <source>
        <dbReference type="SAM" id="Phobius"/>
    </source>
</evidence>
<sequence>MTDGDARTLLAELGAAMIATGQPVHEIEAELVALAARLGHPDAQIGAGPTSLTIALASGDPATFEQVTSPLRLDQATQVRRIRHQLHHRQISGTTAMAELTELRRLRPRYPSWASGPALVLVAVGIAGLLQPGWPNLVAAALGALAVDALMRLARRHHLVATLLPTLAALVVAVLVLSAARAGLLEGALRTILPPIAPLLPGALIVTGMSELAAGQMQAGSARLVHGVVQLGLFALGIVSALYLLGLPATTLLNVRVDDLGWWGPPVGLLLIAIGISLMESVAVREAPWVLVVLLLAYGAQLLGQHLGSVSLGGFLGAVAASLGATLVELRRPNVARLVLFLPAFWLLVPGSLGLVGVSQLVVDPSSAVESVLGVLGLMAAIALGLLVGSALGDALRNKVRPD</sequence>
<feature type="transmembrane region" description="Helical" evidence="2">
    <location>
        <begin position="224"/>
        <end position="245"/>
    </location>
</feature>
<proteinExistence type="inferred from homology"/>
<keyword evidence="5" id="KW-1185">Reference proteome</keyword>
<evidence type="ECO:0000313" key="5">
    <source>
        <dbReference type="Proteomes" id="UP000319516"/>
    </source>
</evidence>
<dbReference type="PANTHER" id="PTHR31082">
    <property type="entry name" value="PHEROMONE-REGULATED MEMBRANE PROTEIN 10"/>
    <property type="match status" value="1"/>
</dbReference>
<accession>A0A542YQD4</accession>
<dbReference type="OrthoDB" id="235893at2"/>
<dbReference type="PANTHER" id="PTHR31082:SF4">
    <property type="entry name" value="PHEROMONE-REGULATED MEMBRANE PROTEIN 10"/>
    <property type="match status" value="1"/>
</dbReference>
<dbReference type="RefSeq" id="WP_141784413.1">
    <property type="nucleotide sequence ID" value="NZ_BAAAIK010000004.1"/>
</dbReference>
<protein>
    <submittedName>
        <fullName evidence="4">Uncharacterized membrane protein YjjP (DUF1212 family)</fullName>
    </submittedName>
</protein>
<organism evidence="4 5">
    <name type="scientific">Ornithinicoccus hortensis</name>
    <dbReference type="NCBI Taxonomy" id="82346"/>
    <lineage>
        <taxon>Bacteria</taxon>
        <taxon>Bacillati</taxon>
        <taxon>Actinomycetota</taxon>
        <taxon>Actinomycetes</taxon>
        <taxon>Micrococcales</taxon>
        <taxon>Intrasporangiaceae</taxon>
        <taxon>Ornithinicoccus</taxon>
    </lineage>
</organism>
<dbReference type="InterPro" id="IPR051361">
    <property type="entry name" value="ThrE/Ser_Exporter"/>
</dbReference>
<reference evidence="4 5" key="1">
    <citation type="submission" date="2019-06" db="EMBL/GenBank/DDBJ databases">
        <title>Sequencing the genomes of 1000 actinobacteria strains.</title>
        <authorList>
            <person name="Klenk H.-P."/>
        </authorList>
    </citation>
    <scope>NUCLEOTIDE SEQUENCE [LARGE SCALE GENOMIC DNA]</scope>
    <source>
        <strain evidence="4 5">DSM 12335</strain>
    </source>
</reference>
<evidence type="ECO:0000313" key="4">
    <source>
        <dbReference type="EMBL" id="TQL50261.1"/>
    </source>
</evidence>
<dbReference type="InterPro" id="IPR010619">
    <property type="entry name" value="ThrE-like_N"/>
</dbReference>
<feature type="transmembrane region" description="Helical" evidence="2">
    <location>
        <begin position="310"/>
        <end position="328"/>
    </location>
</feature>
<feature type="transmembrane region" description="Helical" evidence="2">
    <location>
        <begin position="340"/>
        <end position="363"/>
    </location>
</feature>
<gene>
    <name evidence="4" type="ORF">FB467_1365</name>
</gene>
<keyword evidence="2" id="KW-0812">Transmembrane</keyword>
<feature type="transmembrane region" description="Helical" evidence="2">
    <location>
        <begin position="110"/>
        <end position="130"/>
    </location>
</feature>
<feature type="transmembrane region" description="Helical" evidence="2">
    <location>
        <begin position="192"/>
        <end position="212"/>
    </location>
</feature>
<feature type="transmembrane region" description="Helical" evidence="2">
    <location>
        <begin position="375"/>
        <end position="396"/>
    </location>
</feature>
<feature type="transmembrane region" description="Helical" evidence="2">
    <location>
        <begin position="260"/>
        <end position="279"/>
    </location>
</feature>
<keyword evidence="2" id="KW-0472">Membrane</keyword>